<evidence type="ECO:0000256" key="3">
    <source>
        <dbReference type="ARBA" id="ARBA00022670"/>
    </source>
</evidence>
<comment type="cofactor">
    <cofactor evidence="6">
        <name>Co(2+)</name>
        <dbReference type="ChEBI" id="CHEBI:48828"/>
    </cofactor>
    <cofactor evidence="6">
        <name>Zn(2+)</name>
        <dbReference type="ChEBI" id="CHEBI:29105"/>
    </cofactor>
    <cofactor evidence="6">
        <name>Mn(2+)</name>
        <dbReference type="ChEBI" id="CHEBI:29035"/>
    </cofactor>
    <cofactor evidence="6">
        <name>Fe(2+)</name>
        <dbReference type="ChEBI" id="CHEBI:29033"/>
    </cofactor>
    <text evidence="6">Binds 2 divalent metal cations per subunit. Has a high-affinity and a low affinity metal-binding site. The true nature of the physiological cofactor is under debate. The enzyme is active with cobalt, zinc, manganese or divalent iron ions. Most likely, methionine aminopeptidases function as mononuclear Fe(2+)-metalloproteases under physiological conditions, and the catalytically relevant metal-binding site has been assigned to the histidine-containing high-affinity site.</text>
</comment>
<feature type="binding site" evidence="6">
    <location>
        <position position="221"/>
    </location>
    <ligand>
        <name>substrate</name>
    </ligand>
</feature>
<evidence type="ECO:0000256" key="2">
    <source>
        <dbReference type="ARBA" id="ARBA00022438"/>
    </source>
</evidence>
<evidence type="ECO:0000259" key="8">
    <source>
        <dbReference type="Pfam" id="PF00557"/>
    </source>
</evidence>
<dbReference type="Pfam" id="PF00557">
    <property type="entry name" value="Peptidase_M24"/>
    <property type="match status" value="1"/>
</dbReference>
<dbReference type="PRINTS" id="PR00599">
    <property type="entry name" value="MAPEPTIDASE"/>
</dbReference>
<keyword evidence="2 6" id="KW-0031">Aminopeptidase</keyword>
<sequence>MYDGEPQLGRNDVCWCGSGKKYKKCHLAFDSHLQELWDQGEDVLPRALLKSPADIEGIKRSAEVNKAALDLVGEKICVGCTTADIDRWVHDLTVSRGAVPAPLHYQGFPKSCCTSVNGVVCHGIPSDDEVLHEGDIINVDCSTILDGYFSDSSRMFAIGEISAERSRLIEVTEESVRRGLAAVKPWGHLGDIAHAVQTYVEASGMSVVREFGGHGIGLEFHEDPFVSFVGAAGTGPVLTPGFCFTIEPMVNAGEHHIDTSDPNGWTVRTKDGSDSAQREVQLVITEDGYEKLSW</sequence>
<dbReference type="CDD" id="cd01086">
    <property type="entry name" value="MetAP1"/>
    <property type="match status" value="1"/>
</dbReference>
<comment type="subunit">
    <text evidence="6">Monomer.</text>
</comment>
<dbReference type="SUPFAM" id="SSF103642">
    <property type="entry name" value="Sec-C motif"/>
    <property type="match status" value="1"/>
</dbReference>
<dbReference type="InterPro" id="IPR001714">
    <property type="entry name" value="Pept_M24_MAP"/>
</dbReference>
<dbReference type="NCBIfam" id="TIGR00500">
    <property type="entry name" value="met_pdase_I"/>
    <property type="match status" value="1"/>
</dbReference>
<dbReference type="InterPro" id="IPR004027">
    <property type="entry name" value="SEC_C_motif"/>
</dbReference>
<keyword evidence="5 6" id="KW-0378">Hydrolase</keyword>
<dbReference type="HAMAP" id="MF_01974">
    <property type="entry name" value="MetAP_1"/>
    <property type="match status" value="1"/>
</dbReference>
<dbReference type="InterPro" id="IPR002467">
    <property type="entry name" value="Pept_M24A_MAP1"/>
</dbReference>
<feature type="binding site" evidence="6">
    <location>
        <position position="279"/>
    </location>
    <ligand>
        <name>a divalent metal cation</name>
        <dbReference type="ChEBI" id="CHEBI:60240"/>
        <label>1</label>
    </ligand>
</feature>
<feature type="binding site" evidence="6">
    <location>
        <position position="122"/>
    </location>
    <ligand>
        <name>substrate</name>
    </ligand>
</feature>
<feature type="domain" description="Peptidase M24" evidence="8">
    <location>
        <begin position="56"/>
        <end position="286"/>
    </location>
</feature>
<keyword evidence="10" id="KW-1185">Reference proteome</keyword>
<keyword evidence="3 6" id="KW-0645">Protease</keyword>
<dbReference type="PANTHER" id="PTHR43330:SF8">
    <property type="entry name" value="METHIONINE AMINOPEPTIDASE 1D, MITOCHONDRIAL"/>
    <property type="match status" value="1"/>
</dbReference>
<feature type="binding site" evidence="6">
    <location>
        <position position="151"/>
    </location>
    <ligand>
        <name>a divalent metal cation</name>
        <dbReference type="ChEBI" id="CHEBI:60240"/>
        <label>1</label>
    </ligand>
</feature>
<dbReference type="Proteomes" id="UP000700908">
    <property type="component" value="Unassembled WGS sequence"/>
</dbReference>
<organism evidence="9 10">
    <name type="scientific">Collinsella ureilytica</name>
    <dbReference type="NCBI Taxonomy" id="2869515"/>
    <lineage>
        <taxon>Bacteria</taxon>
        <taxon>Bacillati</taxon>
        <taxon>Actinomycetota</taxon>
        <taxon>Coriobacteriia</taxon>
        <taxon>Coriobacteriales</taxon>
        <taxon>Coriobacteriaceae</taxon>
        <taxon>Collinsella</taxon>
    </lineage>
</organism>
<proteinExistence type="inferred from homology"/>
<dbReference type="EC" id="3.4.11.18" evidence="6 7"/>
<feature type="binding site" evidence="6">
    <location>
        <position position="214"/>
    </location>
    <ligand>
        <name>a divalent metal cation</name>
        <dbReference type="ChEBI" id="CHEBI:60240"/>
        <label>2</label>
        <note>catalytic</note>
    </ligand>
</feature>
<feature type="binding site" evidence="6">
    <location>
        <position position="279"/>
    </location>
    <ligand>
        <name>a divalent metal cation</name>
        <dbReference type="ChEBI" id="CHEBI:60240"/>
        <label>2</label>
        <note>catalytic</note>
    </ligand>
</feature>
<feature type="binding site" evidence="6">
    <location>
        <position position="140"/>
    </location>
    <ligand>
        <name>a divalent metal cation</name>
        <dbReference type="ChEBI" id="CHEBI:60240"/>
        <label>1</label>
    </ligand>
</feature>
<evidence type="ECO:0000256" key="1">
    <source>
        <dbReference type="ARBA" id="ARBA00002521"/>
    </source>
</evidence>
<evidence type="ECO:0000256" key="4">
    <source>
        <dbReference type="ARBA" id="ARBA00022723"/>
    </source>
</evidence>
<dbReference type="Gene3D" id="3.90.230.10">
    <property type="entry name" value="Creatinase/methionine aminopeptidase superfamily"/>
    <property type="match status" value="1"/>
</dbReference>
<accession>A0ABS7MIL7</accession>
<dbReference type="SUPFAM" id="SSF55920">
    <property type="entry name" value="Creatinase/aminopeptidase"/>
    <property type="match status" value="1"/>
</dbReference>
<comment type="function">
    <text evidence="1 6">Removes the N-terminal methionine from nascent proteins. The N-terminal methionine is often cleaved when the second residue in the primary sequence is small and uncharged (Met-Ala-, Cys, Gly, Pro, Ser, Thr, or Val). Requires deformylation of the N(alpha)-formylated initiator methionine before it can be hydrolyzed.</text>
</comment>
<evidence type="ECO:0000256" key="7">
    <source>
        <dbReference type="RuleBase" id="RU003653"/>
    </source>
</evidence>
<evidence type="ECO:0000256" key="6">
    <source>
        <dbReference type="HAMAP-Rule" id="MF_01974"/>
    </source>
</evidence>
<keyword evidence="4 6" id="KW-0479">Metal-binding</keyword>
<evidence type="ECO:0000256" key="5">
    <source>
        <dbReference type="ARBA" id="ARBA00022801"/>
    </source>
</evidence>
<reference evidence="9 10" key="1">
    <citation type="submission" date="2021-08" db="EMBL/GenBank/DDBJ databases">
        <title>Collinsella faecalis sp. nov. isolated from swine faeces.</title>
        <authorList>
            <person name="Oh B.S."/>
            <person name="Lee J.H."/>
        </authorList>
    </citation>
    <scope>NUCLEOTIDE SEQUENCE [LARGE SCALE GENOMIC DNA]</scope>
    <source>
        <strain evidence="9 10">AGMB00827</strain>
    </source>
</reference>
<protein>
    <recommendedName>
        <fullName evidence="6 7">Methionine aminopeptidase</fullName>
        <shortName evidence="6">MAP</shortName>
        <shortName evidence="6">MetAP</shortName>
        <ecNumber evidence="6 7">3.4.11.18</ecNumber>
    </recommendedName>
    <alternativeName>
        <fullName evidence="6">Peptidase M</fullName>
    </alternativeName>
</protein>
<dbReference type="InterPro" id="IPR036005">
    <property type="entry name" value="Creatinase/aminopeptidase-like"/>
</dbReference>
<comment type="caution">
    <text evidence="9">The sequence shown here is derived from an EMBL/GenBank/DDBJ whole genome shotgun (WGS) entry which is preliminary data.</text>
</comment>
<dbReference type="PANTHER" id="PTHR43330">
    <property type="entry name" value="METHIONINE AMINOPEPTIDASE"/>
    <property type="match status" value="1"/>
</dbReference>
<evidence type="ECO:0000313" key="9">
    <source>
        <dbReference type="EMBL" id="MBY4797158.1"/>
    </source>
</evidence>
<dbReference type="Gene3D" id="3.10.450.50">
    <property type="match status" value="1"/>
</dbReference>
<dbReference type="EMBL" id="JAIMFO010000004">
    <property type="protein sequence ID" value="MBY4797158.1"/>
    <property type="molecule type" value="Genomic_DNA"/>
</dbReference>
<dbReference type="GO" id="GO:0004239">
    <property type="term" value="F:initiator methionyl aminopeptidase activity"/>
    <property type="evidence" value="ECO:0007669"/>
    <property type="project" value="UniProtKB-EC"/>
</dbReference>
<dbReference type="Pfam" id="PF02810">
    <property type="entry name" value="SEC-C"/>
    <property type="match status" value="1"/>
</dbReference>
<evidence type="ECO:0000313" key="10">
    <source>
        <dbReference type="Proteomes" id="UP000700908"/>
    </source>
</evidence>
<comment type="similarity">
    <text evidence="6">Belongs to the peptidase M24A family. Methionine aminopeptidase type 1 subfamily.</text>
</comment>
<comment type="catalytic activity">
    <reaction evidence="6 7">
        <text>Release of N-terminal amino acids, preferentially methionine, from peptides and arylamides.</text>
        <dbReference type="EC" id="3.4.11.18"/>
    </reaction>
</comment>
<gene>
    <name evidence="6 9" type="primary">map</name>
    <name evidence="9" type="ORF">K6V98_02105</name>
</gene>
<dbReference type="InterPro" id="IPR000994">
    <property type="entry name" value="Pept_M24"/>
</dbReference>
<feature type="binding site" evidence="6">
    <location>
        <position position="151"/>
    </location>
    <ligand>
        <name>a divalent metal cation</name>
        <dbReference type="ChEBI" id="CHEBI:60240"/>
        <label>2</label>
        <note>catalytic</note>
    </ligand>
</feature>
<name>A0ABS7MIL7_9ACTN</name>
<feature type="binding site" evidence="6">
    <location>
        <position position="247"/>
    </location>
    <ligand>
        <name>a divalent metal cation</name>
        <dbReference type="ChEBI" id="CHEBI:60240"/>
        <label>2</label>
        <note>catalytic</note>
    </ligand>
</feature>